<reference evidence="3 4" key="1">
    <citation type="submission" date="2012-05" db="EMBL/GenBank/DDBJ databases">
        <title>Finished chromosome of genome of Chamaesiphon sp. PCC 6605.</title>
        <authorList>
            <consortium name="US DOE Joint Genome Institute"/>
            <person name="Gugger M."/>
            <person name="Coursin T."/>
            <person name="Rippka R."/>
            <person name="Tandeau De Marsac N."/>
            <person name="Huntemann M."/>
            <person name="Wei C.-L."/>
            <person name="Han J."/>
            <person name="Detter J.C."/>
            <person name="Han C."/>
            <person name="Tapia R."/>
            <person name="Chen A."/>
            <person name="Kyrpides N."/>
            <person name="Mavromatis K."/>
            <person name="Markowitz V."/>
            <person name="Szeto E."/>
            <person name="Ivanova N."/>
            <person name="Pagani I."/>
            <person name="Pati A."/>
            <person name="Goodwin L."/>
            <person name="Nordberg H.P."/>
            <person name="Cantor M.N."/>
            <person name="Hua S.X."/>
            <person name="Woyke T."/>
            <person name="Kerfeld C.A."/>
        </authorList>
    </citation>
    <scope>NUCLEOTIDE SEQUENCE [LARGE SCALE GENOMIC DNA]</scope>
    <source>
        <strain evidence="4">ATCC 27169 / PCC 6605</strain>
    </source>
</reference>
<evidence type="ECO:0000256" key="2">
    <source>
        <dbReference type="SAM" id="SignalP"/>
    </source>
</evidence>
<feature type="compositionally biased region" description="Polar residues" evidence="1">
    <location>
        <begin position="68"/>
        <end position="84"/>
    </location>
</feature>
<dbReference type="OrthoDB" id="185994at2"/>
<proteinExistence type="predicted"/>
<feature type="compositionally biased region" description="Pro residues" evidence="1">
    <location>
        <begin position="42"/>
        <end position="51"/>
    </location>
</feature>
<evidence type="ECO:0000256" key="1">
    <source>
        <dbReference type="SAM" id="MobiDB-lite"/>
    </source>
</evidence>
<dbReference type="eggNOG" id="COG0526">
    <property type="taxonomic scope" value="Bacteria"/>
</dbReference>
<dbReference type="AlphaFoldDB" id="K9UHK2"/>
<organism evidence="3 4">
    <name type="scientific">Chamaesiphon minutus (strain ATCC 27169 / PCC 6605)</name>
    <dbReference type="NCBI Taxonomy" id="1173020"/>
    <lineage>
        <taxon>Bacteria</taxon>
        <taxon>Bacillati</taxon>
        <taxon>Cyanobacteriota</taxon>
        <taxon>Cyanophyceae</taxon>
        <taxon>Gomontiellales</taxon>
        <taxon>Chamaesiphonaceae</taxon>
        <taxon>Chamaesiphon</taxon>
    </lineage>
</organism>
<gene>
    <name evidence="3" type="ORF">Cha6605_2893</name>
</gene>
<dbReference type="Proteomes" id="UP000010366">
    <property type="component" value="Chromosome"/>
</dbReference>
<dbReference type="RefSeq" id="WP_015160070.1">
    <property type="nucleotide sequence ID" value="NC_019697.1"/>
</dbReference>
<dbReference type="KEGG" id="cmp:Cha6605_2893"/>
<name>K9UHK2_CHAP6</name>
<feature type="signal peptide" evidence="2">
    <location>
        <begin position="1"/>
        <end position="35"/>
    </location>
</feature>
<keyword evidence="4" id="KW-1185">Reference proteome</keyword>
<dbReference type="HOGENOM" id="CLU_1432203_0_0_3"/>
<dbReference type="Gene3D" id="3.40.30.10">
    <property type="entry name" value="Glutaredoxin"/>
    <property type="match status" value="1"/>
</dbReference>
<dbReference type="PANTHER" id="PTHR34573:SF1">
    <property type="entry name" value="VITAMIN K EPOXIDE REDUCTASE DOMAIN-CONTAINING PROTEIN"/>
    <property type="match status" value="1"/>
</dbReference>
<dbReference type="InterPro" id="IPR036249">
    <property type="entry name" value="Thioredoxin-like_sf"/>
</dbReference>
<protein>
    <submittedName>
        <fullName evidence="3">Thioredoxin</fullName>
    </submittedName>
</protein>
<evidence type="ECO:0000313" key="4">
    <source>
        <dbReference type="Proteomes" id="UP000010366"/>
    </source>
</evidence>
<dbReference type="SUPFAM" id="SSF52833">
    <property type="entry name" value="Thioredoxin-like"/>
    <property type="match status" value="1"/>
</dbReference>
<dbReference type="PANTHER" id="PTHR34573">
    <property type="entry name" value="VKC DOMAIN-CONTAINING PROTEIN"/>
    <property type="match status" value="1"/>
</dbReference>
<dbReference type="STRING" id="1173020.Cha6605_2893"/>
<sequence>MLSKKLQLLEYTTANLVKAVAIGMACALAGAGVCAQPTNPTLPKPSVPNPSVPTVTPAPNLDIRPTGDNPTQPSDNQSKSIKVDTTSGASETALVEYLAAKNVIFYGAYWCDHCQKQKSLFGATAATKLTYIECSVDGDNSQRKLCKERNIKMFPTWEIDGKYYPGTKDLKELAKLSGYRGPTNFKYQK</sequence>
<dbReference type="EMBL" id="CP003600">
    <property type="protein sequence ID" value="AFY93926.1"/>
    <property type="molecule type" value="Genomic_DNA"/>
</dbReference>
<keyword evidence="2" id="KW-0732">Signal</keyword>
<feature type="region of interest" description="Disordered" evidence="1">
    <location>
        <begin position="42"/>
        <end position="84"/>
    </location>
</feature>
<evidence type="ECO:0000313" key="3">
    <source>
        <dbReference type="EMBL" id="AFY93926.1"/>
    </source>
</evidence>
<accession>K9UHK2</accession>
<feature type="chain" id="PRO_5003936405" evidence="2">
    <location>
        <begin position="36"/>
        <end position="189"/>
    </location>
</feature>